<dbReference type="OMA" id="QAIHPTE"/>
<dbReference type="SUPFAM" id="SSF50978">
    <property type="entry name" value="WD40 repeat-like"/>
    <property type="match status" value="1"/>
</dbReference>
<keyword evidence="7" id="KW-1185">Reference proteome</keyword>
<evidence type="ECO:0000256" key="3">
    <source>
        <dbReference type="ARBA" id="ARBA00022737"/>
    </source>
</evidence>
<dbReference type="InterPro" id="IPR036322">
    <property type="entry name" value="WD40_repeat_dom_sf"/>
</dbReference>
<accession>A0A0G4IKN5</accession>
<dbReference type="InterPro" id="IPR015943">
    <property type="entry name" value="WD40/YVTN_repeat-like_dom_sf"/>
</dbReference>
<dbReference type="Proteomes" id="UP000039324">
    <property type="component" value="Unassembled WGS sequence"/>
</dbReference>
<dbReference type="STRING" id="37360.A0A0G4IKN5"/>
<dbReference type="PANTHER" id="PTHR44019:SF20">
    <property type="entry name" value="WD REPEAT-CONTAINING PROTEIN 55"/>
    <property type="match status" value="1"/>
</dbReference>
<gene>
    <name evidence="5" type="ORF">PBRA_004376</name>
    <name evidence="6" type="ORF">PLBR_LOCUS7731</name>
</gene>
<evidence type="ECO:0000313" key="8">
    <source>
        <dbReference type="Proteomes" id="UP000290189"/>
    </source>
</evidence>
<dbReference type="OrthoDB" id="2288928at2759"/>
<dbReference type="SMART" id="SM00320">
    <property type="entry name" value="WD40"/>
    <property type="match status" value="7"/>
</dbReference>
<protein>
    <submittedName>
        <fullName evidence="5">Uncharacterized protein</fullName>
    </submittedName>
</protein>
<dbReference type="Gene3D" id="2.130.10.10">
    <property type="entry name" value="YVTN repeat-like/Quinoprotein amine dehydrogenase"/>
    <property type="match status" value="2"/>
</dbReference>
<evidence type="ECO:0000313" key="6">
    <source>
        <dbReference type="EMBL" id="SPR00516.1"/>
    </source>
</evidence>
<dbReference type="EMBL" id="OVEO01000014">
    <property type="protein sequence ID" value="SPR00516.1"/>
    <property type="molecule type" value="Genomic_DNA"/>
</dbReference>
<comment type="similarity">
    <text evidence="1">Belongs to the WD repeat WDR55 family.</text>
</comment>
<dbReference type="PANTHER" id="PTHR44019">
    <property type="entry name" value="WD REPEAT-CONTAINING PROTEIN 55"/>
    <property type="match status" value="1"/>
</dbReference>
<dbReference type="Pfam" id="PF24796">
    <property type="entry name" value="WDR55"/>
    <property type="match status" value="1"/>
</dbReference>
<feature type="repeat" description="WD" evidence="4">
    <location>
        <begin position="274"/>
        <end position="306"/>
    </location>
</feature>
<organism evidence="5 7">
    <name type="scientific">Plasmodiophora brassicae</name>
    <name type="common">Clubroot disease agent</name>
    <dbReference type="NCBI Taxonomy" id="37360"/>
    <lineage>
        <taxon>Eukaryota</taxon>
        <taxon>Sar</taxon>
        <taxon>Rhizaria</taxon>
        <taxon>Endomyxa</taxon>
        <taxon>Phytomyxea</taxon>
        <taxon>Plasmodiophorida</taxon>
        <taxon>Plasmodiophoridae</taxon>
        <taxon>Plasmodiophora</taxon>
    </lineage>
</organism>
<sequence>MADDGSMTAPLEITFGGDNHVHDVALHPGRNIGAAALIDGAVHVFGYEPGRSAATLHTARHHKDACRSVAFTACGSGLVTGSKDRSLGFVDMESGVVVHHEANAHNAAVNVVAAYGTNLFAAGDDEGDLSLWDVRTSWRSPALSWRQDENADYISDMCPVVDRHHMLVTCADGTLGVWDVRGKGSLFAMSDDVEDELLSVQVIKSGNKVVCGTQDGMVLIWSYGDFGDYDERFPGHPESIESMVVVDADTICTASSDGLIRVVQIHPNKLLGVVGRYEFPVECIRLSHDRQWIASSSHDGAVKFWEAGFLFEADDDDDVDMDVDADTPRPGNGFFAGLD</sequence>
<evidence type="ECO:0000256" key="2">
    <source>
        <dbReference type="ARBA" id="ARBA00022574"/>
    </source>
</evidence>
<reference evidence="6 8" key="2">
    <citation type="submission" date="2018-03" db="EMBL/GenBank/DDBJ databases">
        <authorList>
            <person name="Fogelqvist J."/>
        </authorList>
    </citation>
    <scope>NUCLEOTIDE SEQUENCE [LARGE SCALE GENOMIC DNA]</scope>
</reference>
<evidence type="ECO:0000313" key="7">
    <source>
        <dbReference type="Proteomes" id="UP000039324"/>
    </source>
</evidence>
<reference evidence="5 7" key="1">
    <citation type="submission" date="2015-02" db="EMBL/GenBank/DDBJ databases">
        <authorList>
            <person name="Chooi Y.-H."/>
        </authorList>
    </citation>
    <scope>NUCLEOTIDE SEQUENCE [LARGE SCALE GENOMIC DNA]</scope>
    <source>
        <strain evidence="5">E3</strain>
    </source>
</reference>
<dbReference type="InterPro" id="IPR001680">
    <property type="entry name" value="WD40_rpt"/>
</dbReference>
<keyword evidence="6" id="KW-0496">Mitochondrion</keyword>
<dbReference type="PROSITE" id="PS50082">
    <property type="entry name" value="WD_REPEATS_2"/>
    <property type="match status" value="1"/>
</dbReference>
<keyword evidence="3" id="KW-0677">Repeat</keyword>
<proteinExistence type="inferred from homology"/>
<dbReference type="AlphaFoldDB" id="A0A0G4IKN5"/>
<evidence type="ECO:0000256" key="1">
    <source>
        <dbReference type="ARBA" id="ARBA00007625"/>
    </source>
</evidence>
<dbReference type="Proteomes" id="UP000290189">
    <property type="component" value="Unassembled WGS sequence"/>
</dbReference>
<evidence type="ECO:0000256" key="4">
    <source>
        <dbReference type="PROSITE-ProRule" id="PRU00221"/>
    </source>
</evidence>
<name>A0A0G4IKN5_PLABS</name>
<dbReference type="EMBL" id="CDSF01000024">
    <property type="protein sequence ID" value="CEO95650.1"/>
    <property type="molecule type" value="Genomic_DNA"/>
</dbReference>
<evidence type="ECO:0000313" key="5">
    <source>
        <dbReference type="EMBL" id="CEO95650.1"/>
    </source>
</evidence>
<geneLocation type="mitochondrion" evidence="6"/>
<dbReference type="InterPro" id="IPR050505">
    <property type="entry name" value="WDR55/POC1"/>
</dbReference>
<keyword evidence="2 4" id="KW-0853">WD repeat</keyword>